<accession>A0A0D8IWM9</accession>
<gene>
    <name evidence="2" type="ORF">ASJ35_12095</name>
    <name evidence="1" type="ORF">TQ39_16500</name>
</gene>
<evidence type="ECO:0000313" key="2">
    <source>
        <dbReference type="EMBL" id="KUE75776.1"/>
    </source>
</evidence>
<dbReference type="AlphaFoldDB" id="A0A0D8IWM9"/>
<protein>
    <submittedName>
        <fullName evidence="1">Uncharacterized protein</fullName>
    </submittedName>
</protein>
<evidence type="ECO:0000313" key="1">
    <source>
        <dbReference type="EMBL" id="KJF38686.1"/>
    </source>
</evidence>
<dbReference type="Proteomes" id="UP000032483">
    <property type="component" value="Unassembled WGS sequence"/>
</dbReference>
<name>A0A0D8IWM9_9FIRM</name>
<evidence type="ECO:0000313" key="4">
    <source>
        <dbReference type="Proteomes" id="UP000053433"/>
    </source>
</evidence>
<dbReference type="Proteomes" id="UP000053433">
    <property type="component" value="Unassembled WGS sequence"/>
</dbReference>
<reference evidence="2 4" key="2">
    <citation type="submission" date="2015-10" db="EMBL/GenBank/DDBJ databases">
        <title>A novel member of the family Ruminococcaceae isolated from human faeces.</title>
        <authorList>
            <person name="Shkoporov A.N."/>
            <person name="Chaplin A.V."/>
            <person name="Motuzova O.V."/>
            <person name="Kafarskaia L.I."/>
            <person name="Efimov B.A."/>
        </authorList>
    </citation>
    <scope>NUCLEOTIDE SEQUENCE [LARGE SCALE GENOMIC DNA]</scope>
    <source>
        <strain evidence="2 4">668</strain>
    </source>
</reference>
<dbReference type="EMBL" id="LMUA01000016">
    <property type="protein sequence ID" value="KUE75776.1"/>
    <property type="molecule type" value="Genomic_DNA"/>
</dbReference>
<reference evidence="1" key="1">
    <citation type="submission" date="2015-02" db="EMBL/GenBank/DDBJ databases">
        <title>A novel member of the family Ruminococcaceae isolated from human feces.</title>
        <authorList>
            <person name="Shkoporov A.N."/>
            <person name="Chaplin A.V."/>
            <person name="Motuzova O.V."/>
            <person name="Kafarskaia L.I."/>
            <person name="Khokhlova E.V."/>
            <person name="Efimov B.A."/>
        </authorList>
    </citation>
    <scope>NUCLEOTIDE SEQUENCE [LARGE SCALE GENOMIC DNA]</scope>
    <source>
        <strain evidence="1">585-1</strain>
    </source>
</reference>
<proteinExistence type="predicted"/>
<organism evidence="1 3">
    <name type="scientific">Ruthenibacterium lactatiformans</name>
    <dbReference type="NCBI Taxonomy" id="1550024"/>
    <lineage>
        <taxon>Bacteria</taxon>
        <taxon>Bacillati</taxon>
        <taxon>Bacillota</taxon>
        <taxon>Clostridia</taxon>
        <taxon>Eubacteriales</taxon>
        <taxon>Oscillospiraceae</taxon>
        <taxon>Ruthenibacterium</taxon>
    </lineage>
</organism>
<comment type="caution">
    <text evidence="1">The sequence shown here is derived from an EMBL/GenBank/DDBJ whole genome shotgun (WGS) entry which is preliminary data.</text>
</comment>
<dbReference type="EMBL" id="JXXK01000033">
    <property type="protein sequence ID" value="KJF38686.1"/>
    <property type="molecule type" value="Genomic_DNA"/>
</dbReference>
<accession>A0A0W7TPL1</accession>
<keyword evidence="3" id="KW-1185">Reference proteome</keyword>
<evidence type="ECO:0000313" key="3">
    <source>
        <dbReference type="Proteomes" id="UP000032483"/>
    </source>
</evidence>
<sequence length="62" mass="7189">MSRIEAWTAAPKAQPTENMRKGRVEFMTTSITSFMDNLKQIFGLVYSDTPTESYEESEEYED</sequence>